<proteinExistence type="predicted"/>
<sequence>MKTSFAAISCLAIAVLAQTNPMPASDASTSPMPASDASTSPMPASDASTSPMPASDASTSPMPASDASTSPAPKVADTPVVNIVAGQLPQMPQVAQMPQLPQMPQVAQMPSPLTQSLLARLVSYFDVSRLSSVDTATPVIVTQVFDPMMNKFTHLSMNVVQSGDVWYLPVCTVDSITAAAGASAATPPAPESCQYGIQLAPVPQNAMRMLLRVMRTMFRAINAAAMEPT</sequence>
<evidence type="ECO:0000313" key="4">
    <source>
        <dbReference type="Proteomes" id="UP001140011"/>
    </source>
</evidence>
<keyword evidence="2" id="KW-0732">Signal</keyword>
<name>A0A9W8H0I3_9FUNG</name>
<comment type="caution">
    <text evidence="3">The sequence shown here is derived from an EMBL/GenBank/DDBJ whole genome shotgun (WGS) entry which is preliminary data.</text>
</comment>
<evidence type="ECO:0000256" key="2">
    <source>
        <dbReference type="SAM" id="SignalP"/>
    </source>
</evidence>
<dbReference type="AlphaFoldDB" id="A0A9W8H0I3"/>
<reference evidence="3" key="1">
    <citation type="submission" date="2022-07" db="EMBL/GenBank/DDBJ databases">
        <title>Phylogenomic reconstructions and comparative analyses of Kickxellomycotina fungi.</title>
        <authorList>
            <person name="Reynolds N.K."/>
            <person name="Stajich J.E."/>
            <person name="Barry K."/>
            <person name="Grigoriev I.V."/>
            <person name="Crous P."/>
            <person name="Smith M.E."/>
        </authorList>
    </citation>
    <scope>NUCLEOTIDE SEQUENCE</scope>
    <source>
        <strain evidence="3">BCRC 34297</strain>
    </source>
</reference>
<dbReference type="EMBL" id="JANBUH010000081">
    <property type="protein sequence ID" value="KAJ2755028.1"/>
    <property type="molecule type" value="Genomic_DNA"/>
</dbReference>
<dbReference type="Proteomes" id="UP001140011">
    <property type="component" value="Unassembled WGS sequence"/>
</dbReference>
<evidence type="ECO:0000313" key="3">
    <source>
        <dbReference type="EMBL" id="KAJ2755028.1"/>
    </source>
</evidence>
<organism evidence="3 4">
    <name type="scientific">Coemansia pectinata</name>
    <dbReference type="NCBI Taxonomy" id="1052879"/>
    <lineage>
        <taxon>Eukaryota</taxon>
        <taxon>Fungi</taxon>
        <taxon>Fungi incertae sedis</taxon>
        <taxon>Zoopagomycota</taxon>
        <taxon>Kickxellomycotina</taxon>
        <taxon>Kickxellomycetes</taxon>
        <taxon>Kickxellales</taxon>
        <taxon>Kickxellaceae</taxon>
        <taxon>Coemansia</taxon>
    </lineage>
</organism>
<dbReference type="OrthoDB" id="4062651at2759"/>
<feature type="chain" id="PRO_5040995295" evidence="2">
    <location>
        <begin position="18"/>
        <end position="229"/>
    </location>
</feature>
<evidence type="ECO:0000256" key="1">
    <source>
        <dbReference type="SAM" id="MobiDB-lite"/>
    </source>
</evidence>
<accession>A0A9W8H0I3</accession>
<protein>
    <submittedName>
        <fullName evidence="3">Uncharacterized protein</fullName>
    </submittedName>
</protein>
<feature type="compositionally biased region" description="Polar residues" evidence="1">
    <location>
        <begin position="20"/>
        <end position="71"/>
    </location>
</feature>
<feature type="signal peptide" evidence="2">
    <location>
        <begin position="1"/>
        <end position="17"/>
    </location>
</feature>
<feature type="non-terminal residue" evidence="3">
    <location>
        <position position="229"/>
    </location>
</feature>
<keyword evidence="4" id="KW-1185">Reference proteome</keyword>
<feature type="region of interest" description="Disordered" evidence="1">
    <location>
        <begin position="20"/>
        <end position="75"/>
    </location>
</feature>
<gene>
    <name evidence="3" type="ORF">GGI19_001957</name>
</gene>